<gene>
    <name evidence="2" type="ORF">PCARR_a1220</name>
</gene>
<reference evidence="2 3" key="1">
    <citation type="submission" date="2015-06" db="EMBL/GenBank/DDBJ databases">
        <title>Genome sequence of Pseudoalteromonas carrageenovora.</title>
        <authorList>
            <person name="Xie B.-B."/>
            <person name="Rong J.-C."/>
            <person name="Qin Q.-L."/>
            <person name="Zhang Y.-Z."/>
        </authorList>
    </citation>
    <scope>NUCLEOTIDE SEQUENCE [LARGE SCALE GENOMIC DNA]</scope>
    <source>
        <strain evidence="2 3">IAM 12662</strain>
    </source>
</reference>
<evidence type="ECO:0000256" key="1">
    <source>
        <dbReference type="SAM" id="Phobius"/>
    </source>
</evidence>
<dbReference type="Proteomes" id="UP000615003">
    <property type="component" value="Unassembled WGS sequence"/>
</dbReference>
<evidence type="ECO:0000313" key="3">
    <source>
        <dbReference type="Proteomes" id="UP000615003"/>
    </source>
</evidence>
<name>A0ABR9ESF0_PSEVC</name>
<comment type="caution">
    <text evidence="2">The sequence shown here is derived from an EMBL/GenBank/DDBJ whole genome shotgun (WGS) entry which is preliminary data.</text>
</comment>
<keyword evidence="1" id="KW-1133">Transmembrane helix</keyword>
<keyword evidence="1" id="KW-0812">Transmembrane</keyword>
<proteinExistence type="predicted"/>
<protein>
    <submittedName>
        <fullName evidence="2">Uncharacterized protein</fullName>
    </submittedName>
</protein>
<keyword evidence="1" id="KW-0472">Membrane</keyword>
<feature type="transmembrane region" description="Helical" evidence="1">
    <location>
        <begin position="18"/>
        <end position="36"/>
    </location>
</feature>
<organism evidence="2 3">
    <name type="scientific">Pseudoalteromonas carrageenovora IAM 12662</name>
    <dbReference type="NCBI Taxonomy" id="1314868"/>
    <lineage>
        <taxon>Bacteria</taxon>
        <taxon>Pseudomonadati</taxon>
        <taxon>Pseudomonadota</taxon>
        <taxon>Gammaproteobacteria</taxon>
        <taxon>Alteromonadales</taxon>
        <taxon>Pseudoalteromonadaceae</taxon>
        <taxon>Pseudoalteromonas</taxon>
    </lineage>
</organism>
<evidence type="ECO:0000313" key="2">
    <source>
        <dbReference type="EMBL" id="MBE0382950.1"/>
    </source>
</evidence>
<accession>A0ABR9ESF0</accession>
<dbReference type="EMBL" id="AQGW01000020">
    <property type="protein sequence ID" value="MBE0382950.1"/>
    <property type="molecule type" value="Genomic_DNA"/>
</dbReference>
<sequence>MFIYGVINIKEWCELKPGLWVFAAWWVALFVLSYALSMKKKYRI</sequence>
<keyword evidence="3" id="KW-1185">Reference proteome</keyword>